<reference evidence="1" key="1">
    <citation type="journal article" date="2014" name="Int. J. Syst. Evol. Microbiol.">
        <title>Complete genome sequence of Corynebacterium casei LMG S-19264T (=DSM 44701T), isolated from a smear-ripened cheese.</title>
        <authorList>
            <consortium name="US DOE Joint Genome Institute (JGI-PGF)"/>
            <person name="Walter F."/>
            <person name="Albersmeier A."/>
            <person name="Kalinowski J."/>
            <person name="Ruckert C."/>
        </authorList>
    </citation>
    <scope>NUCLEOTIDE SEQUENCE</scope>
    <source>
        <strain evidence="1">CGMCC 4.7278</strain>
    </source>
</reference>
<accession>A0A917QQA7</accession>
<reference evidence="1" key="2">
    <citation type="submission" date="2020-09" db="EMBL/GenBank/DDBJ databases">
        <authorList>
            <person name="Sun Q."/>
            <person name="Zhou Y."/>
        </authorList>
    </citation>
    <scope>NUCLEOTIDE SEQUENCE</scope>
    <source>
        <strain evidence="1">CGMCC 4.7278</strain>
    </source>
</reference>
<gene>
    <name evidence="1" type="ORF">GCM10011591_39850</name>
</gene>
<dbReference type="EMBL" id="BMMW01000004">
    <property type="protein sequence ID" value="GGK63672.1"/>
    <property type="molecule type" value="Genomic_DNA"/>
</dbReference>
<sequence>MYGALSLHSDPNIVAVSSLSERVNCGDHVEIRYRANVGEWGQLVRTSMSLVCIGAQAACEYLGCESTDLLSDWLVRYPD</sequence>
<evidence type="ECO:0000313" key="1">
    <source>
        <dbReference type="EMBL" id="GGK63672.1"/>
    </source>
</evidence>
<proteinExistence type="predicted"/>
<organism evidence="1 2">
    <name type="scientific">Nocardia camponoti</name>
    <dbReference type="NCBI Taxonomy" id="1616106"/>
    <lineage>
        <taxon>Bacteria</taxon>
        <taxon>Bacillati</taxon>
        <taxon>Actinomycetota</taxon>
        <taxon>Actinomycetes</taxon>
        <taxon>Mycobacteriales</taxon>
        <taxon>Nocardiaceae</taxon>
        <taxon>Nocardia</taxon>
    </lineage>
</organism>
<comment type="caution">
    <text evidence="1">The sequence shown here is derived from an EMBL/GenBank/DDBJ whole genome shotgun (WGS) entry which is preliminary data.</text>
</comment>
<name>A0A917QQA7_9NOCA</name>
<evidence type="ECO:0000313" key="2">
    <source>
        <dbReference type="Proteomes" id="UP000612956"/>
    </source>
</evidence>
<dbReference type="AlphaFoldDB" id="A0A917QQA7"/>
<dbReference type="Proteomes" id="UP000612956">
    <property type="component" value="Unassembled WGS sequence"/>
</dbReference>
<protein>
    <submittedName>
        <fullName evidence="1">Uncharacterized protein</fullName>
    </submittedName>
</protein>
<keyword evidence="2" id="KW-1185">Reference proteome</keyword>